<accession>E9JDJ1</accession>
<dbReference type="PANTHER" id="PTHR33480">
    <property type="entry name" value="SET DOMAIN-CONTAINING PROTEIN-RELATED"/>
    <property type="match status" value="1"/>
</dbReference>
<feature type="non-terminal residue" evidence="1">
    <location>
        <position position="1"/>
    </location>
</feature>
<dbReference type="EMBL" id="GL771871">
    <property type="protein sequence ID" value="EFZ09112.1"/>
    <property type="molecule type" value="Genomic_DNA"/>
</dbReference>
<dbReference type="HOGENOM" id="CLU_1063862_0_0_1"/>
<organism>
    <name type="scientific">Solenopsis invicta</name>
    <name type="common">Red imported fire ant</name>
    <name type="synonym">Solenopsis wagneri</name>
    <dbReference type="NCBI Taxonomy" id="13686"/>
    <lineage>
        <taxon>Eukaryota</taxon>
        <taxon>Metazoa</taxon>
        <taxon>Ecdysozoa</taxon>
        <taxon>Arthropoda</taxon>
        <taxon>Hexapoda</taxon>
        <taxon>Insecta</taxon>
        <taxon>Pterygota</taxon>
        <taxon>Neoptera</taxon>
        <taxon>Endopterygota</taxon>
        <taxon>Hymenoptera</taxon>
        <taxon>Apocrita</taxon>
        <taxon>Aculeata</taxon>
        <taxon>Formicoidea</taxon>
        <taxon>Formicidae</taxon>
        <taxon>Myrmicinae</taxon>
        <taxon>Solenopsis</taxon>
    </lineage>
</organism>
<name>E9JDJ1_SOLIN</name>
<proteinExistence type="predicted"/>
<protein>
    <submittedName>
        <fullName evidence="1">Uncharacterized protein</fullName>
    </submittedName>
</protein>
<sequence>KANITGFNRLSTECQKSAMEYMQFTIRGKLNRTIPVLLDLELQKCAELIVQYREEAGVNAKNLYIFGTPNIDSKKHTYLRACDLMRTTLRKHVATLEIDLNLTDTEIADLANFMGHEEKIHREYYRMPIVHREILRMSRLLQSASAKECENDNNFNIEEGSNEDISNAIGNNVTLHTSNYSRFLFASDYNTLKSSYTSMQKINNKKQAQKMQQNVSLDRHYPTQTNSNNSYLSDNDVNTSEKYFSQKKHHSILKHDKNYDIA</sequence>
<reference evidence="1" key="1">
    <citation type="journal article" date="2011" name="Proc. Natl. Acad. Sci. U.S.A.">
        <title>The genome of the fire ant Solenopsis invicta.</title>
        <authorList>
            <person name="Wurm Y."/>
            <person name="Wang J."/>
            <person name="Riba-Grognuz O."/>
            <person name="Corona M."/>
            <person name="Nygaard S."/>
            <person name="Hunt B.G."/>
            <person name="Ingram K.K."/>
            <person name="Falquet L."/>
            <person name="Nipitwattanaphon M."/>
            <person name="Gotzek D."/>
            <person name="Dijkstra M.B."/>
            <person name="Oettler J."/>
            <person name="Comtesse F."/>
            <person name="Shih C.J."/>
            <person name="Wu W.J."/>
            <person name="Yang C.C."/>
            <person name="Thomas J."/>
            <person name="Beaudoing E."/>
            <person name="Pradervand S."/>
            <person name="Flegel V."/>
            <person name="Cook E.D."/>
            <person name="Fabbretti R."/>
            <person name="Stockinger H."/>
            <person name="Long L."/>
            <person name="Farmerie W.G."/>
            <person name="Oakey J."/>
            <person name="Boomsma J.J."/>
            <person name="Pamilo P."/>
            <person name="Yi S.V."/>
            <person name="Heinze J."/>
            <person name="Goodisman M.A."/>
            <person name="Farinelli L."/>
            <person name="Harshman K."/>
            <person name="Hulo N."/>
            <person name="Cerutti L."/>
            <person name="Xenarios I."/>
            <person name="Shoemaker D."/>
            <person name="Keller L."/>
        </authorList>
    </citation>
    <scope>NUCLEOTIDE SEQUENCE [LARGE SCALE GENOMIC DNA]</scope>
</reference>
<dbReference type="PANTHER" id="PTHR33480:SF1">
    <property type="entry name" value="TYR RECOMBINASE DOMAIN-CONTAINING PROTEIN"/>
    <property type="match status" value="1"/>
</dbReference>
<feature type="non-terminal residue" evidence="1">
    <location>
        <position position="262"/>
    </location>
</feature>
<evidence type="ECO:0000313" key="1">
    <source>
        <dbReference type="EMBL" id="EFZ09112.1"/>
    </source>
</evidence>
<gene>
    <name evidence="1" type="ORF">SINV_15555</name>
</gene>
<dbReference type="AlphaFoldDB" id="E9JDJ1"/>